<dbReference type="OrthoDB" id="3870679at2759"/>
<feature type="compositionally biased region" description="Basic and acidic residues" evidence="1">
    <location>
        <begin position="274"/>
        <end position="286"/>
    </location>
</feature>
<feature type="compositionally biased region" description="Low complexity" evidence="1">
    <location>
        <begin position="370"/>
        <end position="379"/>
    </location>
</feature>
<feature type="compositionally biased region" description="Polar residues" evidence="1">
    <location>
        <begin position="198"/>
        <end position="211"/>
    </location>
</feature>
<dbReference type="AlphaFoldDB" id="A0A9P4R1J5"/>
<protein>
    <submittedName>
        <fullName evidence="2">Uncharacterized protein</fullName>
    </submittedName>
</protein>
<name>A0A9P4R1J5_9PLEO</name>
<feature type="region of interest" description="Disordered" evidence="1">
    <location>
        <begin position="774"/>
        <end position="846"/>
    </location>
</feature>
<comment type="caution">
    <text evidence="2">The sequence shown here is derived from an EMBL/GenBank/DDBJ whole genome shotgun (WGS) entry which is preliminary data.</text>
</comment>
<evidence type="ECO:0000256" key="1">
    <source>
        <dbReference type="SAM" id="MobiDB-lite"/>
    </source>
</evidence>
<feature type="compositionally biased region" description="Polar residues" evidence="1">
    <location>
        <begin position="162"/>
        <end position="174"/>
    </location>
</feature>
<feature type="compositionally biased region" description="Low complexity" evidence="1">
    <location>
        <begin position="1018"/>
        <end position="1029"/>
    </location>
</feature>
<feature type="region of interest" description="Disordered" evidence="1">
    <location>
        <begin position="21"/>
        <end position="379"/>
    </location>
</feature>
<reference evidence="2" key="1">
    <citation type="journal article" date="2020" name="Stud. Mycol.">
        <title>101 Dothideomycetes genomes: a test case for predicting lifestyles and emergence of pathogens.</title>
        <authorList>
            <person name="Haridas S."/>
            <person name="Albert R."/>
            <person name="Binder M."/>
            <person name="Bloem J."/>
            <person name="Labutti K."/>
            <person name="Salamov A."/>
            <person name="Andreopoulos B."/>
            <person name="Baker S."/>
            <person name="Barry K."/>
            <person name="Bills G."/>
            <person name="Bluhm B."/>
            <person name="Cannon C."/>
            <person name="Castanera R."/>
            <person name="Culley D."/>
            <person name="Daum C."/>
            <person name="Ezra D."/>
            <person name="Gonzalez J."/>
            <person name="Henrissat B."/>
            <person name="Kuo A."/>
            <person name="Liang C."/>
            <person name="Lipzen A."/>
            <person name="Lutzoni F."/>
            <person name="Magnuson J."/>
            <person name="Mondo S."/>
            <person name="Nolan M."/>
            <person name="Ohm R."/>
            <person name="Pangilinan J."/>
            <person name="Park H.-J."/>
            <person name="Ramirez L."/>
            <person name="Alfaro M."/>
            <person name="Sun H."/>
            <person name="Tritt A."/>
            <person name="Yoshinaga Y."/>
            <person name="Zwiers L.-H."/>
            <person name="Turgeon B."/>
            <person name="Goodwin S."/>
            <person name="Spatafora J."/>
            <person name="Crous P."/>
            <person name="Grigoriev I."/>
        </authorList>
    </citation>
    <scope>NUCLEOTIDE SEQUENCE</scope>
    <source>
        <strain evidence="2">CBS 125425</strain>
    </source>
</reference>
<accession>A0A9P4R1J5</accession>
<feature type="compositionally biased region" description="Basic and acidic residues" evidence="1">
    <location>
        <begin position="478"/>
        <end position="492"/>
    </location>
</feature>
<feature type="compositionally biased region" description="Polar residues" evidence="1">
    <location>
        <begin position="288"/>
        <end position="303"/>
    </location>
</feature>
<feature type="compositionally biased region" description="Basic residues" evidence="1">
    <location>
        <begin position="243"/>
        <end position="254"/>
    </location>
</feature>
<feature type="compositionally biased region" description="Basic and acidic residues" evidence="1">
    <location>
        <begin position="982"/>
        <end position="995"/>
    </location>
</feature>
<sequence length="1095" mass="120446">MSETRPDAYALLESSFHHVPKLKSHKPFPRRIDNAPGYSPAVEPLKQDALFLDDEGMSQDTPLASPGLVNGADTGLPPTPPSNSQDDQPKSFSPPAHADGVVTSLMSKKSSISTPVNQRSPPTPDPSPPRTTESMITPERPNLFAYPSSRAESFKTAREDQLSSNGADSRSNTPMADKNGVLDDEPGLGMAFERDQSDTTPINRARSTSLASEGGPVEQRKASLHMEHVPDREWDTSQMRNVTVRRKRNPRIPRKTSQPKNLAAIETATPATESEPRRSSSLRERVAASQSSPRTPSMENFAQSIGWPNEQQAMVGSPRQDAESKRHSLSSTASTVVEVMVIPSPPQTQRKLRHSGKNLAYRRDVDSSDHSSISYSNRNSVASEDIPAYRLIHKRASIAERKKRISSESDTSGLEWSPSPLSVRKRVLTSPSYTLQHQESVKRVLQPAAELINRSNSLSRPYPPERTFHKRISSAPEASKRRERALEPRPFHESFSPGSPIETTVETIPPPRIERTSPSTAGHQSEEVLSSQPAKVQPVSQASIDSPSLNINKSLPELPTVSNQDLASGTSVADKENTAGTQALTTPPVIASEPPLESEPSSLPPNATQEASPPRRASSQEATAFVRRGSLSVRGRSEERRRSSTSQDRKSTSRDTLELPRHSLEWHGMHFDDHRRISFDRSTARTEEHHAMARHLYAQTTPFSQHSDTPIEVSEATAVSIYPHNNQSLLVVQHLARSSTIPLESSEAADRATHMLASDLSSSLPQVQEELKIPAQPEQPILTVEPSTPPMQISLPVPSAVDSPLKNPRQAPEPPSLKVIPPTPAEELERQFPPGPPKRSDSHPQRRLSLVQRARRYSDNFISPILARASSTKGRSGSETHATHENPRVPSINDEESNLHPFWRPRGFWDGFDDSDSDSDDDALPQGGDTSEVVDPPPEPPSTKFGTLSRRLTNGFKGSGGFLIGNSLGVERSGSNRRRHRVELPAKRSAKDEAPKIMIQPPTIPLRPHSPRVEKRGSSSSVLSSSSLTRPRRGSRRGTWRKGKNIPGLGVQVQYIGLSGVKDRLRERKAEKRRNEIRRSIGSRVFMDVGGVNAS</sequence>
<dbReference type="EMBL" id="ML996114">
    <property type="protein sequence ID" value="KAF2737718.1"/>
    <property type="molecule type" value="Genomic_DNA"/>
</dbReference>
<keyword evidence="3" id="KW-1185">Reference proteome</keyword>
<evidence type="ECO:0000313" key="2">
    <source>
        <dbReference type="EMBL" id="KAF2737718.1"/>
    </source>
</evidence>
<feature type="compositionally biased region" description="Polar residues" evidence="1">
    <location>
        <begin position="516"/>
        <end position="553"/>
    </location>
</feature>
<feature type="region of interest" description="Disordered" evidence="1">
    <location>
        <begin position="868"/>
        <end position="1045"/>
    </location>
</feature>
<feature type="compositionally biased region" description="Polar residues" evidence="1">
    <location>
        <begin position="560"/>
        <end position="571"/>
    </location>
</feature>
<feature type="compositionally biased region" description="Basic and acidic residues" evidence="1">
    <location>
        <begin position="635"/>
        <end position="659"/>
    </location>
</feature>
<feature type="compositionally biased region" description="Polar residues" evidence="1">
    <location>
        <begin position="606"/>
        <end position="622"/>
    </location>
</feature>
<evidence type="ECO:0000313" key="3">
    <source>
        <dbReference type="Proteomes" id="UP000799444"/>
    </source>
</evidence>
<proteinExistence type="predicted"/>
<feature type="compositionally biased region" description="Basic and acidic residues" evidence="1">
    <location>
        <begin position="876"/>
        <end position="887"/>
    </location>
</feature>
<feature type="compositionally biased region" description="Basic and acidic residues" evidence="1">
    <location>
        <begin position="152"/>
        <end position="161"/>
    </location>
</feature>
<dbReference type="Proteomes" id="UP000799444">
    <property type="component" value="Unassembled WGS sequence"/>
</dbReference>
<feature type="compositionally biased region" description="Polar residues" evidence="1">
    <location>
        <begin position="104"/>
        <end position="118"/>
    </location>
</feature>
<feature type="compositionally biased region" description="Low complexity" evidence="1">
    <location>
        <begin position="592"/>
        <end position="605"/>
    </location>
</feature>
<feature type="compositionally biased region" description="Basic residues" evidence="1">
    <location>
        <begin position="1030"/>
        <end position="1044"/>
    </location>
</feature>
<organism evidence="2 3">
    <name type="scientific">Polyplosphaeria fusca</name>
    <dbReference type="NCBI Taxonomy" id="682080"/>
    <lineage>
        <taxon>Eukaryota</taxon>
        <taxon>Fungi</taxon>
        <taxon>Dikarya</taxon>
        <taxon>Ascomycota</taxon>
        <taxon>Pezizomycotina</taxon>
        <taxon>Dothideomycetes</taxon>
        <taxon>Pleosporomycetidae</taxon>
        <taxon>Pleosporales</taxon>
        <taxon>Tetraplosphaeriaceae</taxon>
        <taxon>Polyplosphaeria</taxon>
    </lineage>
</organism>
<feature type="compositionally biased region" description="Acidic residues" evidence="1">
    <location>
        <begin position="911"/>
        <end position="923"/>
    </location>
</feature>
<gene>
    <name evidence="2" type="ORF">EJ04DRAFT_95711</name>
</gene>
<feature type="region of interest" description="Disordered" evidence="1">
    <location>
        <begin position="455"/>
        <end position="659"/>
    </location>
</feature>
<feature type="compositionally biased region" description="Basic and acidic residues" evidence="1">
    <location>
        <begin position="218"/>
        <end position="235"/>
    </location>
</feature>